<dbReference type="STRING" id="123899.SAMEA3906487_03734"/>
<feature type="transmembrane region" description="Helical" evidence="1">
    <location>
        <begin position="138"/>
        <end position="157"/>
    </location>
</feature>
<dbReference type="Proteomes" id="UP000076825">
    <property type="component" value="Chromosome 1"/>
</dbReference>
<accession>A0A157QV25</accession>
<dbReference type="PATRIC" id="fig|123899.6.peg.3737"/>
<evidence type="ECO:0000313" key="3">
    <source>
        <dbReference type="Proteomes" id="UP000076825"/>
    </source>
</evidence>
<reference evidence="2 3" key="1">
    <citation type="submission" date="2016-04" db="EMBL/GenBank/DDBJ databases">
        <authorList>
            <consortium name="Pathogen Informatics"/>
        </authorList>
    </citation>
    <scope>NUCLEOTIDE SEQUENCE [LARGE SCALE GENOMIC DNA]</scope>
    <source>
        <strain evidence="2 3">H044680328</strain>
    </source>
</reference>
<dbReference type="EMBL" id="LT546645">
    <property type="protein sequence ID" value="SAI73509.1"/>
    <property type="molecule type" value="Genomic_DNA"/>
</dbReference>
<feature type="transmembrane region" description="Helical" evidence="1">
    <location>
        <begin position="222"/>
        <end position="244"/>
    </location>
</feature>
<evidence type="ECO:0000256" key="1">
    <source>
        <dbReference type="SAM" id="Phobius"/>
    </source>
</evidence>
<keyword evidence="1" id="KW-1133">Transmembrane helix</keyword>
<protein>
    <submittedName>
        <fullName evidence="2">Uncharacterized integral membrane protein</fullName>
    </submittedName>
</protein>
<keyword evidence="1" id="KW-0812">Transmembrane</keyword>
<proteinExistence type="predicted"/>
<dbReference type="PIRSF" id="PIRSF009141">
    <property type="entry name" value="UCP009141"/>
    <property type="match status" value="1"/>
</dbReference>
<keyword evidence="1" id="KW-0472">Membrane</keyword>
<feature type="transmembrane region" description="Helical" evidence="1">
    <location>
        <begin position="169"/>
        <end position="187"/>
    </location>
</feature>
<feature type="transmembrane region" description="Helical" evidence="1">
    <location>
        <begin position="264"/>
        <end position="281"/>
    </location>
</feature>
<dbReference type="Pfam" id="PF05675">
    <property type="entry name" value="DUF817"/>
    <property type="match status" value="1"/>
</dbReference>
<dbReference type="eggNOG" id="COG3739">
    <property type="taxonomic scope" value="Bacteria"/>
</dbReference>
<organism evidence="2 3">
    <name type="scientific">Bordetella trematum</name>
    <dbReference type="NCBI Taxonomy" id="123899"/>
    <lineage>
        <taxon>Bacteria</taxon>
        <taxon>Pseudomonadati</taxon>
        <taxon>Pseudomonadota</taxon>
        <taxon>Betaproteobacteria</taxon>
        <taxon>Burkholderiales</taxon>
        <taxon>Alcaligenaceae</taxon>
        <taxon>Bordetella</taxon>
    </lineage>
</organism>
<name>A0A157QV25_9BORD</name>
<sequence>MPLDAAAREWPLIARFQRREALLAERFTAGSRWRTALYEFLRFGLKQAWACLFGGLMCALLLATHWWYPAQAELARYDFLTLAAIGLQGALIMARLETWDEAKVILLFHLTGTAMELFKTAAGSWLYPEASLLRVGGVPLFTGFMYAAVGSYLARVWRLFDFRFSQHPPMGMLLLLSGAIYLNFFSHHYIPDLRYLLFGWTAWMFRRTWVHFRIWRVHRRMPLLLGFVLVALFIWLAENIGTFAQAWRYPNQADGWQLVSLAKLGSWFLLMIISYTLVCLVNRPQRYSGAIVRMAPAR</sequence>
<evidence type="ECO:0000313" key="2">
    <source>
        <dbReference type="EMBL" id="SAI73509.1"/>
    </source>
</evidence>
<keyword evidence="3" id="KW-1185">Reference proteome</keyword>
<dbReference type="AlphaFoldDB" id="A0A157QV25"/>
<dbReference type="OrthoDB" id="1550598at2"/>
<feature type="transmembrane region" description="Helical" evidence="1">
    <location>
        <begin position="48"/>
        <end position="68"/>
    </location>
</feature>
<gene>
    <name evidence="2" type="ORF">SAMEA3906487_03734</name>
</gene>
<dbReference type="KEGG" id="btrm:SAMEA390648703734"/>
<feature type="transmembrane region" description="Helical" evidence="1">
    <location>
        <begin position="106"/>
        <end position="126"/>
    </location>
</feature>
<dbReference type="InterPro" id="IPR008535">
    <property type="entry name" value="DUF817"/>
</dbReference>